<dbReference type="InterPro" id="IPR052369">
    <property type="entry name" value="UG_Glycosaminoglycan_Hydrolase"/>
</dbReference>
<reference evidence="3" key="1">
    <citation type="submission" date="2023-03" db="EMBL/GenBank/DDBJ databases">
        <title>MT1 and MT2 Draft Genomes of Novel Species.</title>
        <authorList>
            <person name="Venkateswaran K."/>
        </authorList>
    </citation>
    <scope>NUCLEOTIDE SEQUENCE</scope>
    <source>
        <strain evidence="3">F6_3S_P_2</strain>
    </source>
</reference>
<dbReference type="PANTHER" id="PTHR36845">
    <property type="entry name" value="HYDROLASE, PUTATIVE (AFU_ORTHOLOGUE AFUA_7G05090)-RELATED"/>
    <property type="match status" value="1"/>
</dbReference>
<proteinExistence type="inferred from homology"/>
<dbReference type="Gene3D" id="1.50.10.10">
    <property type="match status" value="1"/>
</dbReference>
<dbReference type="EMBL" id="JAROCC010000001">
    <property type="protein sequence ID" value="MDN4605889.1"/>
    <property type="molecule type" value="Genomic_DNA"/>
</dbReference>
<keyword evidence="1 3" id="KW-0378">Hydrolase</keyword>
<dbReference type="RefSeq" id="WP_301241370.1">
    <property type="nucleotide sequence ID" value="NZ_JAROCC010000001.1"/>
</dbReference>
<keyword evidence="4" id="KW-1185">Reference proteome</keyword>
<dbReference type="PANTHER" id="PTHR36845:SF1">
    <property type="entry name" value="HYDROLASE, PUTATIVE (AFU_ORTHOLOGUE AFUA_7G05090)-RELATED"/>
    <property type="match status" value="1"/>
</dbReference>
<organism evidence="3 4">
    <name type="scientific">Sporosarcina highlanderae</name>
    <dbReference type="NCBI Taxonomy" id="3035916"/>
    <lineage>
        <taxon>Bacteria</taxon>
        <taxon>Bacillati</taxon>
        <taxon>Bacillota</taxon>
        <taxon>Bacilli</taxon>
        <taxon>Bacillales</taxon>
        <taxon>Caryophanaceae</taxon>
        <taxon>Sporosarcina</taxon>
    </lineage>
</organism>
<gene>
    <name evidence="3" type="ORF">P5G49_00165</name>
</gene>
<dbReference type="Proteomes" id="UP001175097">
    <property type="component" value="Unassembled WGS sequence"/>
</dbReference>
<comment type="similarity">
    <text evidence="2">Belongs to the glycosyl hydrolase 88 family.</text>
</comment>
<dbReference type="InterPro" id="IPR012341">
    <property type="entry name" value="6hp_glycosidase-like_sf"/>
</dbReference>
<dbReference type="SUPFAM" id="SSF48208">
    <property type="entry name" value="Six-hairpin glycosidases"/>
    <property type="match status" value="1"/>
</dbReference>
<evidence type="ECO:0000256" key="1">
    <source>
        <dbReference type="ARBA" id="ARBA00022801"/>
    </source>
</evidence>
<protein>
    <submittedName>
        <fullName evidence="3">Glycoside hydrolase family 88 protein</fullName>
    </submittedName>
</protein>
<evidence type="ECO:0000256" key="2">
    <source>
        <dbReference type="ARBA" id="ARBA00038358"/>
    </source>
</evidence>
<evidence type="ECO:0000313" key="4">
    <source>
        <dbReference type="Proteomes" id="UP001175097"/>
    </source>
</evidence>
<comment type="caution">
    <text evidence="3">The sequence shown here is derived from an EMBL/GenBank/DDBJ whole genome shotgun (WGS) entry which is preliminary data.</text>
</comment>
<dbReference type="GO" id="GO:0016787">
    <property type="term" value="F:hydrolase activity"/>
    <property type="evidence" value="ECO:0007669"/>
    <property type="project" value="UniProtKB-KW"/>
</dbReference>
<evidence type="ECO:0000313" key="3">
    <source>
        <dbReference type="EMBL" id="MDN4605889.1"/>
    </source>
</evidence>
<sequence>MNLVDVYNNGLKKVVHLKNELDGRFPHITKNGKWLTNTDGHWTGGFWTGLLWLNYLGKKETVELKEQAVQQALKLAVRMDDNKTHDMGFIFGPSCVFGHNIEARERFVEMARAGAHNMEDLFEEEVELVRAWDEPGYEGNAIVDTIMNAPIMIWAARAEDNEVLYEKGIRLANSIMKNHIRDDYSIYHMVKWDTKTFEIIERTTHQGYLPETCWSRGQAWALYGFANMYRYTGNKAYLDTAKNLANYYWNNVDDETKLPRWDFHFKNVEEEPIDAAASSIATSGMLLISHLLKEENEQKSLLWKERSKQIIDSMVEHCFFQSYDKFGIIEKSTVDKPRNSGVNESAMYGDYYFMEALYRYLNYGDEEAISLLY</sequence>
<accession>A0ABT8JL62</accession>
<dbReference type="InterPro" id="IPR008928">
    <property type="entry name" value="6-hairpin_glycosidase_sf"/>
</dbReference>
<name>A0ABT8JL62_9BACL</name>